<sequence>MFNRNQNDAFSPQQPSPAAMSAAGAGAAPRGTIVRLLYSTINNTKGEPISEISLRAPTAGDWMECGDFQTTKVLKGDDGELGAMVFEVDTKSVEKWLPRLTGIPLPLLKPLDYRDFRNLFNALAAMVGPYTKGN</sequence>
<gene>
    <name evidence="2" type="ordered locus">Hden_1229</name>
</gene>
<reference evidence="3" key="1">
    <citation type="journal article" date="2011" name="J. Bacteriol.">
        <title>Genome sequences of eight morphologically diverse alphaproteobacteria.</title>
        <authorList>
            <consortium name="US DOE Joint Genome Institute"/>
            <person name="Brown P.J."/>
            <person name="Kysela D.T."/>
            <person name="Buechlein A."/>
            <person name="Hemmerich C."/>
            <person name="Brun Y.V."/>
        </authorList>
    </citation>
    <scope>NUCLEOTIDE SEQUENCE [LARGE SCALE GENOMIC DNA]</scope>
    <source>
        <strain evidence="3">ATCC 51888 / DSM 1869 / NCIB 11706 / TK 0415</strain>
    </source>
</reference>
<evidence type="ECO:0000313" key="3">
    <source>
        <dbReference type="Proteomes" id="UP000002033"/>
    </source>
</evidence>
<protein>
    <recommendedName>
        <fullName evidence="4">Phage protein</fullName>
    </recommendedName>
</protein>
<dbReference type="RefSeq" id="WP_013215256.1">
    <property type="nucleotide sequence ID" value="NC_014313.1"/>
</dbReference>
<keyword evidence="3" id="KW-1185">Reference proteome</keyword>
<feature type="region of interest" description="Disordered" evidence="1">
    <location>
        <begin position="1"/>
        <end position="24"/>
    </location>
</feature>
<dbReference type="HOGENOM" id="CLU_1893355_0_0_5"/>
<dbReference type="KEGG" id="hdn:Hden_1229"/>
<proteinExistence type="predicted"/>
<dbReference type="EMBL" id="CP002083">
    <property type="protein sequence ID" value="ADJ23041.1"/>
    <property type="molecule type" value="Genomic_DNA"/>
</dbReference>
<dbReference type="OrthoDB" id="8229204at2"/>
<evidence type="ECO:0008006" key="4">
    <source>
        <dbReference type="Google" id="ProtNLM"/>
    </source>
</evidence>
<accession>D8JWC8</accession>
<organism evidence="2 3">
    <name type="scientific">Hyphomicrobium denitrificans (strain ATCC 51888 / DSM 1869 / NCIMB 11706 / TK 0415)</name>
    <dbReference type="NCBI Taxonomy" id="582899"/>
    <lineage>
        <taxon>Bacteria</taxon>
        <taxon>Pseudomonadati</taxon>
        <taxon>Pseudomonadota</taxon>
        <taxon>Alphaproteobacteria</taxon>
        <taxon>Hyphomicrobiales</taxon>
        <taxon>Hyphomicrobiaceae</taxon>
        <taxon>Hyphomicrobium</taxon>
    </lineage>
</organism>
<dbReference type="AlphaFoldDB" id="D8JWC8"/>
<dbReference type="Proteomes" id="UP000002033">
    <property type="component" value="Chromosome"/>
</dbReference>
<evidence type="ECO:0000256" key="1">
    <source>
        <dbReference type="SAM" id="MobiDB-lite"/>
    </source>
</evidence>
<evidence type="ECO:0000313" key="2">
    <source>
        <dbReference type="EMBL" id="ADJ23041.1"/>
    </source>
</evidence>
<dbReference type="STRING" id="582899.Hden_1229"/>
<name>D8JWC8_HYPDA</name>
<feature type="compositionally biased region" description="Low complexity" evidence="1">
    <location>
        <begin position="9"/>
        <end position="24"/>
    </location>
</feature>